<dbReference type="InterPro" id="IPR011444">
    <property type="entry name" value="DUF1549"/>
</dbReference>
<dbReference type="Gene3D" id="2.60.120.260">
    <property type="entry name" value="Galactose-binding domain-like"/>
    <property type="match status" value="1"/>
</dbReference>
<feature type="domain" description="DUF1549" evidence="3">
    <location>
        <begin position="159"/>
        <end position="376"/>
    </location>
</feature>
<dbReference type="PANTHER" id="PTHR35889:SF3">
    <property type="entry name" value="F-BOX DOMAIN-CONTAINING PROTEIN"/>
    <property type="match status" value="1"/>
</dbReference>
<dbReference type="InterPro" id="IPR011429">
    <property type="entry name" value="Cyt_c_Planctomycete-type"/>
</dbReference>
<sequence precursor="true">MLQVSRRWSLIAVTLLSALSFICCSARSDGAEPVSFQDAIAPLLENRCLQCHNDDLAEGGLSLTTAADLMDGGHVQPGDASSSDLIRLVTPHGPRAEMPKDEQPLSQNQIDVLSKWIQEGADWPAQIRLSVPVVSDMDWWSLRPLTRPPLPTAATAKHPVDQFLESGYASKGLTPVGTASARNLVRRLFYDLTGLPPGSQEVDRFQAAWNQDPDTAWTELVDRLLASVEYGEKFAHHWLDLARYAETHGYDKDKLRNNAWPYRDYVIDSFHADKPYSRFIQEQVAGDVLFPGQADGIVGLGFLAAGPWDLIGHVEVGEAKQDGRIAKHLDRDEMLAACFNVFMSTTIQCAQCHNHKFDPLTMQDYYQGQAIFAAVDRADRIYSGLSSDQQQAMADLRNELADLKTETQRLTTEANNRLPPKVADIDRRIGILQDQFARQPPSQHGYHSQISKSPTAPKWVQVDFGQPVSVHQIRLRAAFDNYNQIGAGFGFPVRFRIEGSLAPSFDDASVRLLHDATQADQPNPGLKPVPILVDDPPVRYVRVTATHLAERNRDFIFALAELEFDLDRDVKASITALDSIESGDRWRRSNLIDGIYHQELSDPAAQQELRELQLTRRQLSAQAEDRHATARLSEIHKRRLELETKISQFPQGEYVYAAATQFKSAGKFIATDGAPRTIRLLHRGDIGSPGDTMLPNGPKFWTNAAEPFADIAAQDEQAARAALATYLSSPDNPLAWRTIANRLWQWTFGQPLAGTPNDFGRMGMQPSNPELLDYLAARLRDDPQHSLKSIVRLLVTSDAYRLATDTDQANANIDADNAFLWRSNRRRLSAEELRDSMLSLAGVLQMEPRGGPSFQDFVVEKPQHSPHFEYHLHDPLDPRSHRRSIYRFVVRSQPQPMLTTLDCADPSISVPMRDESTTSLQALTQWNSRLSIAMADQFATRLESQSFSSAPSAVQWACREAWGRGPTDSERSVLVPLLQQQGGSTLGRVLMNSSQFTYVE</sequence>
<protein>
    <submittedName>
        <fullName evidence="6">Planctomycete cytochrome C</fullName>
    </submittedName>
</protein>
<name>A0A517NFQ6_9BACT</name>
<evidence type="ECO:0000259" key="5">
    <source>
        <dbReference type="Pfam" id="PF07635"/>
    </source>
</evidence>
<evidence type="ECO:0000256" key="2">
    <source>
        <dbReference type="SAM" id="SignalP"/>
    </source>
</evidence>
<proteinExistence type="predicted"/>
<accession>A0A517NFQ6</accession>
<dbReference type="Proteomes" id="UP000318538">
    <property type="component" value="Chromosome"/>
</dbReference>
<feature type="coiled-coil region" evidence="1">
    <location>
        <begin position="386"/>
        <end position="413"/>
    </location>
</feature>
<dbReference type="EMBL" id="CP036525">
    <property type="protein sequence ID" value="QDT05969.1"/>
    <property type="molecule type" value="Genomic_DNA"/>
</dbReference>
<dbReference type="RefSeq" id="WP_246145990.1">
    <property type="nucleotide sequence ID" value="NZ_CP036525.1"/>
</dbReference>
<dbReference type="InterPro" id="IPR022655">
    <property type="entry name" value="DUF1553"/>
</dbReference>
<evidence type="ECO:0000313" key="6">
    <source>
        <dbReference type="EMBL" id="QDT05969.1"/>
    </source>
</evidence>
<feature type="signal peptide" evidence="2">
    <location>
        <begin position="1"/>
        <end position="25"/>
    </location>
</feature>
<dbReference type="AlphaFoldDB" id="A0A517NFQ6"/>
<gene>
    <name evidence="6" type="ORF">K227x_43760</name>
</gene>
<dbReference type="Pfam" id="PF07635">
    <property type="entry name" value="PSCyt1"/>
    <property type="match status" value="1"/>
</dbReference>
<keyword evidence="1" id="KW-0175">Coiled coil</keyword>
<feature type="domain" description="Cytochrome C Planctomycete-type" evidence="5">
    <location>
        <begin position="48"/>
        <end position="102"/>
    </location>
</feature>
<dbReference type="Pfam" id="PF07587">
    <property type="entry name" value="PSD1"/>
    <property type="match status" value="1"/>
</dbReference>
<dbReference type="Pfam" id="PF07583">
    <property type="entry name" value="PSCyt2"/>
    <property type="match status" value="1"/>
</dbReference>
<evidence type="ECO:0000313" key="7">
    <source>
        <dbReference type="Proteomes" id="UP000318538"/>
    </source>
</evidence>
<evidence type="ECO:0000259" key="4">
    <source>
        <dbReference type="Pfam" id="PF07587"/>
    </source>
</evidence>
<dbReference type="InterPro" id="IPR008979">
    <property type="entry name" value="Galactose-bd-like_sf"/>
</dbReference>
<feature type="chain" id="PRO_5021883384" evidence="2">
    <location>
        <begin position="26"/>
        <end position="1000"/>
    </location>
</feature>
<keyword evidence="2" id="KW-0732">Signal</keyword>
<keyword evidence="7" id="KW-1185">Reference proteome</keyword>
<dbReference type="PANTHER" id="PTHR35889">
    <property type="entry name" value="CYCLOINULO-OLIGOSACCHARIDE FRUCTANOTRANSFERASE-RELATED"/>
    <property type="match status" value="1"/>
</dbReference>
<reference evidence="6 7" key="1">
    <citation type="submission" date="2019-02" db="EMBL/GenBank/DDBJ databases">
        <title>Deep-cultivation of Planctomycetes and their phenomic and genomic characterization uncovers novel biology.</title>
        <authorList>
            <person name="Wiegand S."/>
            <person name="Jogler M."/>
            <person name="Boedeker C."/>
            <person name="Pinto D."/>
            <person name="Vollmers J."/>
            <person name="Rivas-Marin E."/>
            <person name="Kohn T."/>
            <person name="Peeters S.H."/>
            <person name="Heuer A."/>
            <person name="Rast P."/>
            <person name="Oberbeckmann S."/>
            <person name="Bunk B."/>
            <person name="Jeske O."/>
            <person name="Meyerdierks A."/>
            <person name="Storesund J.E."/>
            <person name="Kallscheuer N."/>
            <person name="Luecker S."/>
            <person name="Lage O.M."/>
            <person name="Pohl T."/>
            <person name="Merkel B.J."/>
            <person name="Hornburger P."/>
            <person name="Mueller R.-W."/>
            <person name="Bruemmer F."/>
            <person name="Labrenz M."/>
            <person name="Spormann A.M."/>
            <person name="Op den Camp H."/>
            <person name="Overmann J."/>
            <person name="Amann R."/>
            <person name="Jetten M.S.M."/>
            <person name="Mascher T."/>
            <person name="Medema M.H."/>
            <person name="Devos D.P."/>
            <person name="Kaster A.-K."/>
            <person name="Ovreas L."/>
            <person name="Rohde M."/>
            <person name="Galperin M.Y."/>
            <person name="Jogler C."/>
        </authorList>
    </citation>
    <scope>NUCLEOTIDE SEQUENCE [LARGE SCALE GENOMIC DNA]</scope>
    <source>
        <strain evidence="6 7">K22_7</strain>
    </source>
</reference>
<organism evidence="6 7">
    <name type="scientific">Rubripirellula lacrimiformis</name>
    <dbReference type="NCBI Taxonomy" id="1930273"/>
    <lineage>
        <taxon>Bacteria</taxon>
        <taxon>Pseudomonadati</taxon>
        <taxon>Planctomycetota</taxon>
        <taxon>Planctomycetia</taxon>
        <taxon>Pirellulales</taxon>
        <taxon>Pirellulaceae</taxon>
        <taxon>Rubripirellula</taxon>
    </lineage>
</organism>
<evidence type="ECO:0000259" key="3">
    <source>
        <dbReference type="Pfam" id="PF07583"/>
    </source>
</evidence>
<dbReference type="KEGG" id="rlc:K227x_43760"/>
<dbReference type="SUPFAM" id="SSF49785">
    <property type="entry name" value="Galactose-binding domain-like"/>
    <property type="match status" value="1"/>
</dbReference>
<feature type="domain" description="DUF1553" evidence="4">
    <location>
        <begin position="720"/>
        <end position="976"/>
    </location>
</feature>
<evidence type="ECO:0000256" key="1">
    <source>
        <dbReference type="SAM" id="Coils"/>
    </source>
</evidence>